<dbReference type="Gene3D" id="3.40.50.11860">
    <property type="entry name" value="Diphthamide synthesis DPH1/DPH2 domain 3"/>
    <property type="match status" value="1"/>
</dbReference>
<keyword evidence="5 10" id="KW-0949">S-adenosyl-L-methionine</keyword>
<protein>
    <recommendedName>
        <fullName evidence="3 10">2-(3-amino-3-carboxypropyl)histidine synthase</fullName>
        <ecNumber evidence="3 10">2.5.1.108</ecNumber>
    </recommendedName>
</protein>
<evidence type="ECO:0000256" key="3">
    <source>
        <dbReference type="ARBA" id="ARBA00012221"/>
    </source>
</evidence>
<dbReference type="GO" id="GO:0051539">
    <property type="term" value="F:4 iron, 4 sulfur cluster binding"/>
    <property type="evidence" value="ECO:0007669"/>
    <property type="project" value="UniProtKB-UniRule"/>
</dbReference>
<dbReference type="Proteomes" id="UP000013006">
    <property type="component" value="Chromosome"/>
</dbReference>
<comment type="catalytic activity">
    <reaction evidence="9 10">
        <text>L-histidyl-[translation elongation factor 2] + S-adenosyl-L-methionine = 2-[(3S)-amino-3-carboxypropyl]-L-histidyl-[translation elongation factor 2] + S-methyl-5'-thioadenosine + H(+)</text>
        <dbReference type="Rhea" id="RHEA:36783"/>
        <dbReference type="Rhea" id="RHEA-COMP:9748"/>
        <dbReference type="Rhea" id="RHEA-COMP:9749"/>
        <dbReference type="ChEBI" id="CHEBI:15378"/>
        <dbReference type="ChEBI" id="CHEBI:17509"/>
        <dbReference type="ChEBI" id="CHEBI:29979"/>
        <dbReference type="ChEBI" id="CHEBI:59789"/>
        <dbReference type="ChEBI" id="CHEBI:73995"/>
        <dbReference type="EC" id="2.5.1.108"/>
    </reaction>
</comment>
<sequence length="304" mass="34797">MKYFSIDIVKKLKEKLPNVDFIISGEPSWGACDIAEDEAQQVNADLIIHFGHTPYTWYYPKFPTIFINAESNLDISESVLQSLENDISKYNGRKISLTATLQHVRLVSKIKSFLEDKGYDVVIGKPSNRFMFDGQILGCDYKAAEVEADTYVIVSGGLFHALGLGLATNKPTIKLDPYLQKSEDITNEVRKILKVRYGKILQAMDKRTWVIIQGVKVGQNRPNMIKYFYDELTKKGYDVFIVTNKVLTRDVLRNLDRSYIDVFLVTSCPRLPIDDLYNYEKPVLTPGEAKMIINNSLEPYIFPW</sequence>
<dbReference type="PANTHER" id="PTHR10762:SF1">
    <property type="entry name" value="2-(3-AMINO-3-CARBOXYPROPYL)HISTIDINE SYNTHASE SUBUNIT 1"/>
    <property type="match status" value="1"/>
</dbReference>
<comment type="pathway">
    <text evidence="2 10">Protein modification; peptidyl-diphthamide biosynthesis.</text>
</comment>
<keyword evidence="4 10" id="KW-0808">Transferase</keyword>
<dbReference type="InterPro" id="IPR042264">
    <property type="entry name" value="DPH1/DPH2_2"/>
</dbReference>
<evidence type="ECO:0000256" key="1">
    <source>
        <dbReference type="ARBA" id="ARBA00001966"/>
    </source>
</evidence>
<comment type="similarity">
    <text evidence="10">Belongs to the DPH1/DPH2 family.</text>
</comment>
<gene>
    <name evidence="11" type="ORF">SiL_1697</name>
</gene>
<dbReference type="AlphaFoldDB" id="M9UAN2"/>
<keyword evidence="6 10" id="KW-0479">Metal-binding</keyword>
<dbReference type="UniPathway" id="UPA00559"/>
<dbReference type="InterPro" id="IPR035435">
    <property type="entry name" value="DPH1/DPH2_euk_archaea"/>
</dbReference>
<dbReference type="Gene3D" id="3.40.50.11850">
    <property type="entry name" value="Diphthamide synthesis DPH1/DPH2 domain 2"/>
    <property type="match status" value="1"/>
</dbReference>
<keyword evidence="7 10" id="KW-0408">Iron</keyword>
<evidence type="ECO:0000313" key="12">
    <source>
        <dbReference type="Proteomes" id="UP000013006"/>
    </source>
</evidence>
<dbReference type="PIRSF" id="PIRSF004967">
    <property type="entry name" value="DPH1"/>
    <property type="match status" value="1"/>
</dbReference>
<keyword evidence="8 10" id="KW-0411">Iron-sulfur</keyword>
<dbReference type="KEGG" id="sic:SiL_1697"/>
<evidence type="ECO:0000313" key="11">
    <source>
        <dbReference type="EMBL" id="AGJ63143.1"/>
    </source>
</evidence>
<dbReference type="Gene3D" id="3.40.50.11840">
    <property type="entry name" value="Diphthamide synthesis DPH1/DPH2 domain 1"/>
    <property type="match status" value="1"/>
</dbReference>
<dbReference type="GO" id="GO:0090560">
    <property type="term" value="F:2-(3-amino-3-carboxypropyl)histidine synthase activity"/>
    <property type="evidence" value="ECO:0007669"/>
    <property type="project" value="UniProtKB-UniRule"/>
</dbReference>
<evidence type="ECO:0000256" key="6">
    <source>
        <dbReference type="ARBA" id="ARBA00022723"/>
    </source>
</evidence>
<dbReference type="SFLD" id="SFLDS00032">
    <property type="entry name" value="Radical_SAM_3-amino-3-carboxyp"/>
    <property type="match status" value="1"/>
</dbReference>
<evidence type="ECO:0000256" key="8">
    <source>
        <dbReference type="ARBA" id="ARBA00023014"/>
    </source>
</evidence>
<dbReference type="Pfam" id="PF01866">
    <property type="entry name" value="Diphthamide_syn"/>
    <property type="match status" value="1"/>
</dbReference>
<evidence type="ECO:0000256" key="4">
    <source>
        <dbReference type="ARBA" id="ARBA00022679"/>
    </source>
</evidence>
<accession>M9UAN2</accession>
<evidence type="ECO:0000256" key="7">
    <source>
        <dbReference type="ARBA" id="ARBA00023004"/>
    </source>
</evidence>
<dbReference type="EMBL" id="CP003928">
    <property type="protein sequence ID" value="AGJ63143.1"/>
    <property type="molecule type" value="Genomic_DNA"/>
</dbReference>
<dbReference type="HOGENOM" id="CLU_037146_0_0_2"/>
<dbReference type="GO" id="GO:0046872">
    <property type="term" value="F:metal ion binding"/>
    <property type="evidence" value="ECO:0007669"/>
    <property type="project" value="UniProtKB-KW"/>
</dbReference>
<reference evidence="11 12" key="1">
    <citation type="journal article" date="2013" name="Open Biol.">
        <title>Genomics and genetics of Sulfolobus islandicus LAL14/1, a model hyperthermophilic archaeon.</title>
        <authorList>
            <person name="Jaubert C."/>
            <person name="Danioux C."/>
            <person name="Oberto J."/>
            <person name="Cortez D."/>
            <person name="Bize A."/>
            <person name="Krupovic M."/>
            <person name="She Q."/>
            <person name="Forterre P."/>
            <person name="Prangishvili D."/>
            <person name="Sezonov G."/>
        </authorList>
    </citation>
    <scope>NUCLEOTIDE SEQUENCE [LARGE SCALE GENOMIC DNA]</scope>
    <source>
        <strain evidence="11">LAL14/1</strain>
    </source>
</reference>
<evidence type="ECO:0000256" key="9">
    <source>
        <dbReference type="ARBA" id="ARBA00048403"/>
    </source>
</evidence>
<dbReference type="NCBIfam" id="TIGR03682">
    <property type="entry name" value="arCOG04112"/>
    <property type="match status" value="1"/>
</dbReference>
<dbReference type="InterPro" id="IPR042263">
    <property type="entry name" value="DPH1/DPH2_1"/>
</dbReference>
<dbReference type="PANTHER" id="PTHR10762">
    <property type="entry name" value="DIPHTHAMIDE BIOSYNTHESIS PROTEIN"/>
    <property type="match status" value="1"/>
</dbReference>
<dbReference type="InterPro" id="IPR042265">
    <property type="entry name" value="DPH1/DPH2_3"/>
</dbReference>
<evidence type="ECO:0000256" key="5">
    <source>
        <dbReference type="ARBA" id="ARBA00022691"/>
    </source>
</evidence>
<keyword evidence="10" id="KW-0004">4Fe-4S</keyword>
<dbReference type="EC" id="2.5.1.108" evidence="3 10"/>
<dbReference type="GO" id="GO:0017183">
    <property type="term" value="P:protein histidyl modification to diphthamide"/>
    <property type="evidence" value="ECO:0007669"/>
    <property type="project" value="UniProtKB-UniRule"/>
</dbReference>
<evidence type="ECO:0000256" key="2">
    <source>
        <dbReference type="ARBA" id="ARBA00005156"/>
    </source>
</evidence>
<comment type="function">
    <text evidence="10">Catalyzes the first step of diphthamide biosynthesis, i.e. the transfer of the 3-amino-3-carboxypropyl group from S-adenosyl-L-methionine (SAM) to the C2 position of the imidazole ring of the target histidine residue in translation elongation factor 2 (EF-2).</text>
</comment>
<proteinExistence type="inferred from homology"/>
<dbReference type="InterPro" id="IPR016435">
    <property type="entry name" value="DPH1/DPH2"/>
</dbReference>
<evidence type="ECO:0000256" key="10">
    <source>
        <dbReference type="PIRNR" id="PIRNR004967"/>
    </source>
</evidence>
<dbReference type="InterPro" id="IPR022428">
    <property type="entry name" value="Dph2_arc"/>
</dbReference>
<organism>
    <name type="scientific">Saccharolobus islandicus LAL14/1</name>
    <dbReference type="NCBI Taxonomy" id="1241935"/>
    <lineage>
        <taxon>Archaea</taxon>
        <taxon>Thermoproteota</taxon>
        <taxon>Thermoprotei</taxon>
        <taxon>Sulfolobales</taxon>
        <taxon>Sulfolobaceae</taxon>
        <taxon>Saccharolobus</taxon>
    </lineage>
</organism>
<dbReference type="NCBIfam" id="TIGR00322">
    <property type="entry name" value="diphth2_R"/>
    <property type="match status" value="1"/>
</dbReference>
<name>M9UAN2_SACIS</name>
<dbReference type="FunFam" id="3.40.50.11850:FF:000004">
    <property type="entry name" value="2-(3-amino-3-carboxypropyl)histidine synthase"/>
    <property type="match status" value="1"/>
</dbReference>
<comment type="cofactor">
    <cofactor evidence="1 10">
        <name>[4Fe-4S] cluster</name>
        <dbReference type="ChEBI" id="CHEBI:49883"/>
    </cofactor>
</comment>